<dbReference type="PANTHER" id="PTHR11059:SF0">
    <property type="entry name" value="DNA REPAIR PROTEIN RECN"/>
    <property type="match status" value="1"/>
</dbReference>
<dbReference type="NCBIfam" id="TIGR00634">
    <property type="entry name" value="recN"/>
    <property type="match status" value="1"/>
</dbReference>
<evidence type="ECO:0000256" key="1">
    <source>
        <dbReference type="ARBA" id="ARBA00003618"/>
    </source>
</evidence>
<keyword evidence="5 9" id="KW-0227">DNA damage</keyword>
<dbReference type="Pfam" id="PF02463">
    <property type="entry name" value="SMC_N"/>
    <property type="match status" value="1"/>
</dbReference>
<keyword evidence="6" id="KW-0067">ATP-binding</keyword>
<protein>
    <recommendedName>
        <fullName evidence="3 9">DNA repair protein RecN</fullName>
    </recommendedName>
    <alternativeName>
        <fullName evidence="8 9">Recombination protein N</fullName>
    </alternativeName>
</protein>
<comment type="caution">
    <text evidence="11">The sequence shown here is derived from an EMBL/GenBank/DDBJ whole genome shotgun (WGS) entry which is preliminary data.</text>
</comment>
<accession>A0ABX0TCJ5</accession>
<keyword evidence="12" id="KW-1185">Reference proteome</keyword>
<comment type="similarity">
    <text evidence="2 9">Belongs to the RecN family.</text>
</comment>
<evidence type="ECO:0000256" key="9">
    <source>
        <dbReference type="PIRNR" id="PIRNR003128"/>
    </source>
</evidence>
<proteinExistence type="inferred from homology"/>
<dbReference type="RefSeq" id="WP_166781572.1">
    <property type="nucleotide sequence ID" value="NZ_JAAOYO010000005.1"/>
</dbReference>
<keyword evidence="4" id="KW-0547">Nucleotide-binding</keyword>
<comment type="function">
    <text evidence="1 9">May be involved in recombinational repair of damaged DNA.</text>
</comment>
<evidence type="ECO:0000256" key="6">
    <source>
        <dbReference type="ARBA" id="ARBA00022840"/>
    </source>
</evidence>
<dbReference type="SUPFAM" id="SSF52540">
    <property type="entry name" value="P-loop containing nucleoside triphosphate hydrolases"/>
    <property type="match status" value="1"/>
</dbReference>
<dbReference type="EMBL" id="JAAOYO010000005">
    <property type="protein sequence ID" value="NII42608.1"/>
    <property type="molecule type" value="Genomic_DNA"/>
</dbReference>
<evidence type="ECO:0000256" key="3">
    <source>
        <dbReference type="ARBA" id="ARBA00021315"/>
    </source>
</evidence>
<keyword evidence="7 9" id="KW-0234">DNA repair</keyword>
<evidence type="ECO:0000259" key="10">
    <source>
        <dbReference type="Pfam" id="PF02463"/>
    </source>
</evidence>
<reference evidence="11 12" key="1">
    <citation type="submission" date="2020-03" db="EMBL/GenBank/DDBJ databases">
        <title>Above-ground endophytic microbial communities from plants in different locations in the United States.</title>
        <authorList>
            <person name="Frank C."/>
        </authorList>
    </citation>
    <scope>NUCLEOTIDE SEQUENCE [LARGE SCALE GENOMIC DNA]</scope>
    <source>
        <strain evidence="11 12">WW7</strain>
    </source>
</reference>
<dbReference type="CDD" id="cd03241">
    <property type="entry name" value="ABC_RecN"/>
    <property type="match status" value="1"/>
</dbReference>
<dbReference type="Gene3D" id="3.40.50.300">
    <property type="entry name" value="P-loop containing nucleotide triphosphate hydrolases"/>
    <property type="match status" value="2"/>
</dbReference>
<sequence length="563" mass="58834">MIEEIRISDLGVIGDATLELGPGFTVVTGETGAGKTMIVTALGLLLGARADAGSVRRGAPNAVVEGRWVLPDHAAVAERVEDAGGTVEDGELILTRTVSAEGRSRATVGGRTAPVAVLGELADQLVTVHGQSDQIRLTSAAAQRAALDGFGGAAVEKALAKYTAVFDAWQQHAGDLETLTRDRDERLAEAARLREASAEIEAVDPQPGEDTELAERAERLGNLEDLRLSAGLAHEAVSSESLDGPDVIGLVESARRAIERVAGVDPALQPVLEQLTELGIQASEASASLSSYIGSLEPEAGHDLEIINERRALLVGLIRKYGETVEDVITAGQRASDRLLELDGDDDRIVQLQQAVETDRAALETAGSALTKVRTKAATDLAKRVTAELKSLAMAGATLVVEVTDAGEFRRHGRDQVAILLQPHSGTDPRPIGKGASGGELSRVMLAIEVVMAGSTTVPTFVFDEVDAGVGGAAAIEIGRRLAALAERTQVIVVTHLAQVAAFATNHLNVVKDASGAVTSSSVRRLDGDDRLQEMARLLSGLGDSASGMEHARELLEVAGHSA</sequence>
<dbReference type="PANTHER" id="PTHR11059">
    <property type="entry name" value="DNA REPAIR PROTEIN RECN"/>
    <property type="match status" value="1"/>
</dbReference>
<dbReference type="InterPro" id="IPR004604">
    <property type="entry name" value="DNA_recomb/repair_RecN"/>
</dbReference>
<evidence type="ECO:0000256" key="5">
    <source>
        <dbReference type="ARBA" id="ARBA00022763"/>
    </source>
</evidence>
<dbReference type="InterPro" id="IPR003395">
    <property type="entry name" value="RecF/RecN/SMC_N"/>
</dbReference>
<evidence type="ECO:0000313" key="11">
    <source>
        <dbReference type="EMBL" id="NII42608.1"/>
    </source>
</evidence>
<dbReference type="Proteomes" id="UP001318300">
    <property type="component" value="Unassembled WGS sequence"/>
</dbReference>
<dbReference type="PIRSF" id="PIRSF003128">
    <property type="entry name" value="RecN"/>
    <property type="match status" value="1"/>
</dbReference>
<evidence type="ECO:0000256" key="4">
    <source>
        <dbReference type="ARBA" id="ARBA00022741"/>
    </source>
</evidence>
<gene>
    <name evidence="11" type="ORF">E9228_003277</name>
</gene>
<dbReference type="InterPro" id="IPR027417">
    <property type="entry name" value="P-loop_NTPase"/>
</dbReference>
<feature type="domain" description="RecF/RecN/SMC N-terminal" evidence="10">
    <location>
        <begin position="2"/>
        <end position="514"/>
    </location>
</feature>
<evidence type="ECO:0000256" key="8">
    <source>
        <dbReference type="ARBA" id="ARBA00033408"/>
    </source>
</evidence>
<evidence type="ECO:0000256" key="7">
    <source>
        <dbReference type="ARBA" id="ARBA00023204"/>
    </source>
</evidence>
<organism evidence="11 12">
    <name type="scientific">Curtobacterium salicis</name>
    <dbReference type="NCBI Taxonomy" id="1779862"/>
    <lineage>
        <taxon>Bacteria</taxon>
        <taxon>Bacillati</taxon>
        <taxon>Actinomycetota</taxon>
        <taxon>Actinomycetes</taxon>
        <taxon>Micrococcales</taxon>
        <taxon>Microbacteriaceae</taxon>
        <taxon>Curtobacterium</taxon>
    </lineage>
</organism>
<evidence type="ECO:0000256" key="2">
    <source>
        <dbReference type="ARBA" id="ARBA00009441"/>
    </source>
</evidence>
<name>A0ABX0TCJ5_9MICO</name>
<evidence type="ECO:0000313" key="12">
    <source>
        <dbReference type="Proteomes" id="UP001318300"/>
    </source>
</evidence>